<dbReference type="Proteomes" id="UP001056384">
    <property type="component" value="Chromosome 3"/>
</dbReference>
<evidence type="ECO:0000256" key="1">
    <source>
        <dbReference type="SAM" id="MobiDB-lite"/>
    </source>
</evidence>
<reference evidence="2" key="1">
    <citation type="submission" date="2022-06" db="EMBL/GenBank/DDBJ databases">
        <title>Complete genome sequences of two strains of the flax pathogen Septoria linicola.</title>
        <authorList>
            <person name="Lapalu N."/>
            <person name="Simon A."/>
            <person name="Demenou B."/>
            <person name="Paumier D."/>
            <person name="Guillot M.-P."/>
            <person name="Gout L."/>
            <person name="Valade R."/>
        </authorList>
    </citation>
    <scope>NUCLEOTIDE SEQUENCE</scope>
    <source>
        <strain evidence="2">SE15195</strain>
    </source>
</reference>
<name>A0A9Q9AKH0_9PEZI</name>
<dbReference type="EMBL" id="CP099420">
    <property type="protein sequence ID" value="USW50690.1"/>
    <property type="molecule type" value="Genomic_DNA"/>
</dbReference>
<gene>
    <name evidence="2" type="ORF">Slin15195_G040090</name>
</gene>
<proteinExistence type="predicted"/>
<evidence type="ECO:0000313" key="2">
    <source>
        <dbReference type="EMBL" id="USW50690.1"/>
    </source>
</evidence>
<dbReference type="AlphaFoldDB" id="A0A9Q9AKH0"/>
<sequence length="135" mass="14540">MAQGKKRPSSASETPPAKRRAGSKSTAKPTSDITQEDLSESSQEAATLVIPGPAAANRLRWTPKLRKAIKDAGRETPRSLFSVLCHPSTQDLSSCSRVCGYEYKSKHLPDSIFDLSPGDLLTSTLSDRPGSAFNH</sequence>
<accession>A0A9Q9AKH0</accession>
<evidence type="ECO:0000313" key="3">
    <source>
        <dbReference type="Proteomes" id="UP001056384"/>
    </source>
</evidence>
<feature type="region of interest" description="Disordered" evidence="1">
    <location>
        <begin position="1"/>
        <end position="53"/>
    </location>
</feature>
<keyword evidence="3" id="KW-1185">Reference proteome</keyword>
<protein>
    <submittedName>
        <fullName evidence="2">Uncharacterized protein</fullName>
    </submittedName>
</protein>
<organism evidence="2 3">
    <name type="scientific">Septoria linicola</name>
    <dbReference type="NCBI Taxonomy" id="215465"/>
    <lineage>
        <taxon>Eukaryota</taxon>
        <taxon>Fungi</taxon>
        <taxon>Dikarya</taxon>
        <taxon>Ascomycota</taxon>
        <taxon>Pezizomycotina</taxon>
        <taxon>Dothideomycetes</taxon>
        <taxon>Dothideomycetidae</taxon>
        <taxon>Mycosphaerellales</taxon>
        <taxon>Mycosphaerellaceae</taxon>
        <taxon>Septoria</taxon>
    </lineage>
</organism>
<feature type="compositionally biased region" description="Polar residues" evidence="1">
    <location>
        <begin position="23"/>
        <end position="33"/>
    </location>
</feature>